<evidence type="ECO:0000256" key="5">
    <source>
        <dbReference type="ARBA" id="ARBA00022729"/>
    </source>
</evidence>
<dbReference type="InterPro" id="IPR046956">
    <property type="entry name" value="RLP23-like"/>
</dbReference>
<evidence type="ECO:0000256" key="11">
    <source>
        <dbReference type="SAM" id="Phobius"/>
    </source>
</evidence>
<evidence type="ECO:0000256" key="6">
    <source>
        <dbReference type="ARBA" id="ARBA00022737"/>
    </source>
</evidence>
<protein>
    <submittedName>
        <fullName evidence="13">Uncharacterized protein</fullName>
    </submittedName>
</protein>
<evidence type="ECO:0000256" key="1">
    <source>
        <dbReference type="ARBA" id="ARBA00004479"/>
    </source>
</evidence>
<dbReference type="EMBL" id="JAJFAZ020000004">
    <property type="protein sequence ID" value="KAI5333005.1"/>
    <property type="molecule type" value="Genomic_DNA"/>
</dbReference>
<evidence type="ECO:0000313" key="14">
    <source>
        <dbReference type="Proteomes" id="UP001054821"/>
    </source>
</evidence>
<evidence type="ECO:0000256" key="2">
    <source>
        <dbReference type="ARBA" id="ARBA00009592"/>
    </source>
</evidence>
<dbReference type="Proteomes" id="UP001054821">
    <property type="component" value="Chromosome 4"/>
</dbReference>
<gene>
    <name evidence="13" type="ORF">L3X38_023134</name>
</gene>
<evidence type="ECO:0000256" key="7">
    <source>
        <dbReference type="ARBA" id="ARBA00022989"/>
    </source>
</evidence>
<organism evidence="13 14">
    <name type="scientific">Prunus dulcis</name>
    <name type="common">Almond</name>
    <name type="synonym">Amygdalus dulcis</name>
    <dbReference type="NCBI Taxonomy" id="3755"/>
    <lineage>
        <taxon>Eukaryota</taxon>
        <taxon>Viridiplantae</taxon>
        <taxon>Streptophyta</taxon>
        <taxon>Embryophyta</taxon>
        <taxon>Tracheophyta</taxon>
        <taxon>Spermatophyta</taxon>
        <taxon>Magnoliopsida</taxon>
        <taxon>eudicotyledons</taxon>
        <taxon>Gunneridae</taxon>
        <taxon>Pentapetalae</taxon>
        <taxon>rosids</taxon>
        <taxon>fabids</taxon>
        <taxon>Rosales</taxon>
        <taxon>Rosaceae</taxon>
        <taxon>Amygdaloideae</taxon>
        <taxon>Amygdaleae</taxon>
        <taxon>Prunus</taxon>
    </lineage>
</organism>
<dbReference type="SUPFAM" id="SSF52058">
    <property type="entry name" value="L domain-like"/>
    <property type="match status" value="1"/>
</dbReference>
<dbReference type="InterPro" id="IPR032675">
    <property type="entry name" value="LRR_dom_sf"/>
</dbReference>
<keyword evidence="14" id="KW-1185">Reference proteome</keyword>
<keyword evidence="5 12" id="KW-0732">Signal</keyword>
<evidence type="ECO:0000256" key="9">
    <source>
        <dbReference type="ARBA" id="ARBA00023170"/>
    </source>
</evidence>
<dbReference type="AlphaFoldDB" id="A0AAD4VX97"/>
<keyword evidence="9" id="KW-0675">Receptor</keyword>
<evidence type="ECO:0000256" key="12">
    <source>
        <dbReference type="SAM" id="SignalP"/>
    </source>
</evidence>
<dbReference type="Pfam" id="PF00560">
    <property type="entry name" value="LRR_1"/>
    <property type="match status" value="3"/>
</dbReference>
<dbReference type="PANTHER" id="PTHR48063:SF46">
    <property type="entry name" value="LEUCINE-RICH REPEAT-CONTAINING N-TERMINAL PLANT-TYPE DOMAIN-CONTAINING PROTEIN"/>
    <property type="match status" value="1"/>
</dbReference>
<dbReference type="PANTHER" id="PTHR48063">
    <property type="entry name" value="LRR RECEPTOR-LIKE KINASE"/>
    <property type="match status" value="1"/>
</dbReference>
<evidence type="ECO:0000256" key="3">
    <source>
        <dbReference type="ARBA" id="ARBA00022614"/>
    </source>
</evidence>
<evidence type="ECO:0000256" key="10">
    <source>
        <dbReference type="ARBA" id="ARBA00023180"/>
    </source>
</evidence>
<feature type="transmembrane region" description="Helical" evidence="11">
    <location>
        <begin position="288"/>
        <end position="310"/>
    </location>
</feature>
<keyword evidence="7 11" id="KW-1133">Transmembrane helix</keyword>
<feature type="signal peptide" evidence="12">
    <location>
        <begin position="1"/>
        <end position="25"/>
    </location>
</feature>
<dbReference type="Pfam" id="PF13855">
    <property type="entry name" value="LRR_8"/>
    <property type="match status" value="1"/>
</dbReference>
<evidence type="ECO:0000313" key="13">
    <source>
        <dbReference type="EMBL" id="KAI5333005.1"/>
    </source>
</evidence>
<evidence type="ECO:0000256" key="8">
    <source>
        <dbReference type="ARBA" id="ARBA00023136"/>
    </source>
</evidence>
<keyword evidence="10" id="KW-0325">Glycoprotein</keyword>
<dbReference type="InterPro" id="IPR001611">
    <property type="entry name" value="Leu-rich_rpt"/>
</dbReference>
<dbReference type="Gene3D" id="3.80.10.10">
    <property type="entry name" value="Ribonuclease Inhibitor"/>
    <property type="match status" value="1"/>
</dbReference>
<evidence type="ECO:0000256" key="4">
    <source>
        <dbReference type="ARBA" id="ARBA00022692"/>
    </source>
</evidence>
<feature type="chain" id="PRO_5042172096" evidence="12">
    <location>
        <begin position="26"/>
        <end position="346"/>
    </location>
</feature>
<keyword evidence="8 11" id="KW-0472">Membrane</keyword>
<keyword evidence="4 11" id="KW-0812">Transmembrane</keyword>
<sequence>MKILMSCKSLHVLLLTSSFKGEGMPADDDMVDFDGFQNLLFLSLARSDLIGQIPVWLSKLKNLEVLQLAFNQITGPIPSWLGTLPRLFSITLAHNRISGEFPKRLCRLPRLVYESNIASQVETFEFELPITSGGSHPIFLSHKLSFVLGGIDLSNNNLDGDIPIEICQLQLILELDLHSNPFSGIIPDQISNLNNLDILDLSVNHISGKISSSLVSLNFLGAFNVLYNNLQGPIPTSTHIQSFNAASFEGNPKLYGAPLPNECGPNKGIDAEYKNNKDVDNRLHQLPWFYIFAALGFIVGFLGVCGTLVINKTWRYTYFQFIDSVQDRLYAMVTVHIKMINKRLRG</sequence>
<reference evidence="13 14" key="1">
    <citation type="journal article" date="2022" name="G3 (Bethesda)">
        <title>Whole-genome sequence and methylome profiling of the almond [Prunus dulcis (Mill.) D.A. Webb] cultivar 'Nonpareil'.</title>
        <authorList>
            <person name="D'Amico-Willman K.M."/>
            <person name="Ouma W.Z."/>
            <person name="Meulia T."/>
            <person name="Sideli G.M."/>
            <person name="Gradziel T.M."/>
            <person name="Fresnedo-Ramirez J."/>
        </authorList>
    </citation>
    <scope>NUCLEOTIDE SEQUENCE [LARGE SCALE GENOMIC DNA]</scope>
    <source>
        <strain evidence="13">Clone GOH B32 T37-40</strain>
    </source>
</reference>
<dbReference type="GO" id="GO:0016020">
    <property type="term" value="C:membrane"/>
    <property type="evidence" value="ECO:0007669"/>
    <property type="project" value="UniProtKB-SubCell"/>
</dbReference>
<keyword evidence="3" id="KW-0433">Leucine-rich repeat</keyword>
<proteinExistence type="inferred from homology"/>
<name>A0AAD4VX97_PRUDU</name>
<comment type="similarity">
    <text evidence="2">Belongs to the RLP family.</text>
</comment>
<keyword evidence="6" id="KW-0677">Repeat</keyword>
<comment type="subcellular location">
    <subcellularLocation>
        <location evidence="1">Membrane</location>
        <topology evidence="1">Single-pass type I membrane protein</topology>
    </subcellularLocation>
</comment>
<dbReference type="FunFam" id="3.80.10.10:FF:000111">
    <property type="entry name" value="LRR receptor-like serine/threonine-protein kinase ERECTA"/>
    <property type="match status" value="1"/>
</dbReference>
<accession>A0AAD4VX97</accession>
<comment type="caution">
    <text evidence="13">The sequence shown here is derived from an EMBL/GenBank/DDBJ whole genome shotgun (WGS) entry which is preliminary data.</text>
</comment>